<evidence type="ECO:0000259" key="9">
    <source>
        <dbReference type="Pfam" id="PF03177"/>
    </source>
</evidence>
<evidence type="ECO:0000256" key="1">
    <source>
        <dbReference type="ARBA" id="ARBA00004259"/>
    </source>
</evidence>
<comment type="similarity">
    <text evidence="2">Belongs to the nucleoporin Nup133 family.</text>
</comment>
<feature type="non-terminal residue" evidence="11">
    <location>
        <position position="1271"/>
    </location>
</feature>
<name>A0A9P4IJS5_9PEZI</name>
<feature type="region of interest" description="Disordered" evidence="8">
    <location>
        <begin position="1"/>
        <end position="32"/>
    </location>
</feature>
<dbReference type="GO" id="GO:0000972">
    <property type="term" value="P:transcription-dependent tethering of RNA polymerase II gene DNA at nuclear periphery"/>
    <property type="evidence" value="ECO:0007669"/>
    <property type="project" value="TreeGrafter"/>
</dbReference>
<dbReference type="PANTHER" id="PTHR13405:SF11">
    <property type="entry name" value="NUCLEAR PORE COMPLEX PROTEIN NUP133"/>
    <property type="match status" value="1"/>
</dbReference>
<feature type="domain" description="Nucleoporin Nup133/Nup155-like C-terminal" evidence="9">
    <location>
        <begin position="618"/>
        <end position="1270"/>
    </location>
</feature>
<keyword evidence="5" id="KW-0653">Protein transport</keyword>
<dbReference type="InterPro" id="IPR015943">
    <property type="entry name" value="WD40/YVTN_repeat-like_dom_sf"/>
</dbReference>
<evidence type="ECO:0000313" key="12">
    <source>
        <dbReference type="Proteomes" id="UP000799772"/>
    </source>
</evidence>
<dbReference type="SUPFAM" id="SSF117289">
    <property type="entry name" value="Nucleoporin domain"/>
    <property type="match status" value="1"/>
</dbReference>
<dbReference type="Proteomes" id="UP000799772">
    <property type="component" value="Unassembled WGS sequence"/>
</dbReference>
<dbReference type="GO" id="GO:0017056">
    <property type="term" value="F:structural constituent of nuclear pore"/>
    <property type="evidence" value="ECO:0007669"/>
    <property type="project" value="InterPro"/>
</dbReference>
<evidence type="ECO:0000256" key="4">
    <source>
        <dbReference type="ARBA" id="ARBA00022816"/>
    </source>
</evidence>
<keyword evidence="12" id="KW-1185">Reference proteome</keyword>
<accession>A0A9P4IJS5</accession>
<evidence type="ECO:0000256" key="2">
    <source>
        <dbReference type="ARBA" id="ARBA00005569"/>
    </source>
</evidence>
<protein>
    <recommendedName>
        <fullName evidence="13">Nuclear pore complex protein Nup133</fullName>
    </recommendedName>
</protein>
<keyword evidence="6" id="KW-0811">Translocation</keyword>
<dbReference type="Gene3D" id="1.25.40.700">
    <property type="match status" value="1"/>
</dbReference>
<evidence type="ECO:0000259" key="10">
    <source>
        <dbReference type="Pfam" id="PF08801"/>
    </source>
</evidence>
<dbReference type="Gene3D" id="1.20.58.1380">
    <property type="match status" value="1"/>
</dbReference>
<dbReference type="InterPro" id="IPR007187">
    <property type="entry name" value="Nucleoporin_Nup133/Nup155_C"/>
</dbReference>
<evidence type="ECO:0000256" key="6">
    <source>
        <dbReference type="ARBA" id="ARBA00023010"/>
    </source>
</evidence>
<comment type="caution">
    <text evidence="11">The sequence shown here is derived from an EMBL/GenBank/DDBJ whole genome shotgun (WGS) entry which is preliminary data.</text>
</comment>
<evidence type="ECO:0000256" key="3">
    <source>
        <dbReference type="ARBA" id="ARBA00022448"/>
    </source>
</evidence>
<evidence type="ECO:0000313" key="11">
    <source>
        <dbReference type="EMBL" id="KAF2100957.1"/>
    </source>
</evidence>
<dbReference type="GO" id="GO:0006606">
    <property type="term" value="P:protein import into nucleus"/>
    <property type="evidence" value="ECO:0007669"/>
    <property type="project" value="TreeGrafter"/>
</dbReference>
<evidence type="ECO:0008006" key="13">
    <source>
        <dbReference type="Google" id="ProtNLM"/>
    </source>
</evidence>
<organism evidence="11 12">
    <name type="scientific">Rhizodiscina lignyota</name>
    <dbReference type="NCBI Taxonomy" id="1504668"/>
    <lineage>
        <taxon>Eukaryota</taxon>
        <taxon>Fungi</taxon>
        <taxon>Dikarya</taxon>
        <taxon>Ascomycota</taxon>
        <taxon>Pezizomycotina</taxon>
        <taxon>Dothideomycetes</taxon>
        <taxon>Pleosporomycetidae</taxon>
        <taxon>Aulographales</taxon>
        <taxon>Rhizodiscinaceae</taxon>
        <taxon>Rhizodiscina</taxon>
    </lineage>
</organism>
<keyword evidence="3" id="KW-0813">Transport</keyword>
<comment type="subcellular location">
    <subcellularLocation>
        <location evidence="1">Nucleus envelope</location>
    </subcellularLocation>
</comment>
<dbReference type="InterPro" id="IPR037624">
    <property type="entry name" value="Nup133-like"/>
</dbReference>
<feature type="compositionally biased region" description="Basic residues" evidence="8">
    <location>
        <begin position="1"/>
        <end position="11"/>
    </location>
</feature>
<keyword evidence="7" id="KW-0539">Nucleus</keyword>
<dbReference type="Pfam" id="PF03177">
    <property type="entry name" value="Nucleoporin_C"/>
    <property type="match status" value="1"/>
</dbReference>
<dbReference type="Pfam" id="PF08801">
    <property type="entry name" value="Nucleoporin_N"/>
    <property type="match status" value="1"/>
</dbReference>
<evidence type="ECO:0000256" key="5">
    <source>
        <dbReference type="ARBA" id="ARBA00022927"/>
    </source>
</evidence>
<dbReference type="AlphaFoldDB" id="A0A9P4IJS5"/>
<sequence>TSTRNPRRRQRDSHDSGSIKQPQRKRSKITEEVFIVPSGENSEAEGGLNGNVNAQGKTTYKMPLREREKKVETKGRRGARLDTSTVLTNTGAYVVKGLPAFPESLREGDIDYRAYIHTATSQALALTHTRALIWDYAASFASPTPRTFTFPQPFKHAEPLPFGALITSSGSTDIGLVVVSAASGKITYWENVEFADSVVLFSQRQQGVEGSAGNTLSGETVVELISAEHAGFLIRFSTGRIAHFTIRDIQGQPKINAQFLRNDDPYRGGIFGSLKRVWRDSWIRSDLVSVKMSTSSLKGHMDAVAMTEKGQVFEWDVSWAGQQTFRRETDAHRILADVLREDEDVNMQPDEAFRVMDFAILSEQLFKEDTSAFDTDPSNSLLVLVAIGTSNSSRYALVELLLGESTIRIGELIVVQGYRAPALVKSVDRARLLVPQPGHTAFAIFPTTLIISSIIAGASHRGHRSYFQDVIQLKDTASCKLLATSVEQPVGKARASNCLLFTKGFGVARATVEDLSTWKESHTSARTKIEQAIYFGPISNNIFNLGSKPYYPFALEEVEKAVLRVSHDILTSSSEYIPPIAQSADEQLAFRAAALVSLSQFVNNTYVEVSRIVKFQVLWDAEKITAARGVWRGHEARLKELGPEDRPLLVEIIDFVNEKLQKASKSGESDLRQWFVQDARSMEKILPWAFQTIQEMWKSGGKNEKRMLTLCDEADEIAFATLSTAFDFRQKNALQFGIVSESMEDGILTKGYKGLPEIWTSRLSVVNAVRQLTDFARLLALQISEENDDTGKAKKAAEENPKMVDITCRAHKERTSWLLSHDDEKSKAAGNRWKQQFEKEIQPALITGLAKVGQASKGMELAEKYHDLGSLVVLSLDELRYYDPLNPDNQDLDPSEKQLAERKFEELKKQVLGYFHRFGEKWAEEFYEREAKQEMFSELLDKQYGTKEALAHYLRGNSQRAKLSWLNEVTVEKDLPRAEKALLEAATGQETNAWAKNVELSLAKLTSLALGGTSQSAKIDKQLSLSRLQSKLYNHIKHTAIYAVDANSVPDIMIQTYGSRFIGRDGMQPALGEILKAGFDEVLNHRVLSPELLIDILTLMDRVPCDVDADDIAGKEFVMALQVLDASGLAETNTAKHENLLRLIWKRCFVRDEWMNLVQQADGMTDGNIAEMLKETVLFGTLKEGKILGRSFDLLAALHQCTNILVTALWDTAPSFQALPPRSALQACSRSADLASRFSNEELAESIARDNAADDAILDSYINEAGLEQWW</sequence>
<feature type="domain" description="Nucleoporin Nup133/Nup155-like N-terminal" evidence="10">
    <location>
        <begin position="89"/>
        <end position="509"/>
    </location>
</feature>
<keyword evidence="4" id="KW-0509">mRNA transport</keyword>
<dbReference type="GO" id="GO:0016973">
    <property type="term" value="P:poly(A)+ mRNA export from nucleus"/>
    <property type="evidence" value="ECO:0007669"/>
    <property type="project" value="TreeGrafter"/>
</dbReference>
<dbReference type="GO" id="GO:0031080">
    <property type="term" value="C:nuclear pore outer ring"/>
    <property type="evidence" value="ECO:0007669"/>
    <property type="project" value="TreeGrafter"/>
</dbReference>
<dbReference type="Gene3D" id="2.130.10.10">
    <property type="entry name" value="YVTN repeat-like/Quinoprotein amine dehydrogenase"/>
    <property type="match status" value="1"/>
</dbReference>
<dbReference type="EMBL" id="ML978124">
    <property type="protein sequence ID" value="KAF2100957.1"/>
    <property type="molecule type" value="Genomic_DNA"/>
</dbReference>
<evidence type="ECO:0000256" key="8">
    <source>
        <dbReference type="SAM" id="MobiDB-lite"/>
    </source>
</evidence>
<proteinExistence type="inferred from homology"/>
<gene>
    <name evidence="11" type="ORF">NA57DRAFT_23360</name>
</gene>
<dbReference type="InterPro" id="IPR014908">
    <property type="entry name" value="Nucleoporin_Nup133/Nup155_N"/>
</dbReference>
<dbReference type="OrthoDB" id="103454at2759"/>
<evidence type="ECO:0000256" key="7">
    <source>
        <dbReference type="ARBA" id="ARBA00023242"/>
    </source>
</evidence>
<dbReference type="PANTHER" id="PTHR13405">
    <property type="entry name" value="NUCLEAR PORE COMPLEX PROTEIN NUP133"/>
    <property type="match status" value="1"/>
</dbReference>
<reference evidence="11" key="1">
    <citation type="journal article" date="2020" name="Stud. Mycol.">
        <title>101 Dothideomycetes genomes: a test case for predicting lifestyles and emergence of pathogens.</title>
        <authorList>
            <person name="Haridas S."/>
            <person name="Albert R."/>
            <person name="Binder M."/>
            <person name="Bloem J."/>
            <person name="Labutti K."/>
            <person name="Salamov A."/>
            <person name="Andreopoulos B."/>
            <person name="Baker S."/>
            <person name="Barry K."/>
            <person name="Bills G."/>
            <person name="Bluhm B."/>
            <person name="Cannon C."/>
            <person name="Castanera R."/>
            <person name="Culley D."/>
            <person name="Daum C."/>
            <person name="Ezra D."/>
            <person name="Gonzalez J."/>
            <person name="Henrissat B."/>
            <person name="Kuo A."/>
            <person name="Liang C."/>
            <person name="Lipzen A."/>
            <person name="Lutzoni F."/>
            <person name="Magnuson J."/>
            <person name="Mondo S."/>
            <person name="Nolan M."/>
            <person name="Ohm R."/>
            <person name="Pangilinan J."/>
            <person name="Park H.-J."/>
            <person name="Ramirez L."/>
            <person name="Alfaro M."/>
            <person name="Sun H."/>
            <person name="Tritt A."/>
            <person name="Yoshinaga Y."/>
            <person name="Zwiers L.-H."/>
            <person name="Turgeon B."/>
            <person name="Goodwin S."/>
            <person name="Spatafora J."/>
            <person name="Crous P."/>
            <person name="Grigoriev I."/>
        </authorList>
    </citation>
    <scope>NUCLEOTIDE SEQUENCE</scope>
    <source>
        <strain evidence="11">CBS 133067</strain>
    </source>
</reference>
<feature type="non-terminal residue" evidence="11">
    <location>
        <position position="1"/>
    </location>
</feature>